<dbReference type="EMBL" id="OK583907">
    <property type="protein sequence ID" value="UYX57757.1"/>
    <property type="molecule type" value="Genomic_DNA"/>
</dbReference>
<feature type="transmembrane region" description="Helical" evidence="18">
    <location>
        <begin position="333"/>
        <end position="356"/>
    </location>
</feature>
<dbReference type="InterPro" id="IPR010934">
    <property type="entry name" value="NADH_DH_su5_C"/>
</dbReference>
<dbReference type="PANTHER" id="PTHR42829">
    <property type="entry name" value="NADH-UBIQUINONE OXIDOREDUCTASE CHAIN 5"/>
    <property type="match status" value="1"/>
</dbReference>
<feature type="transmembrane region" description="Helical" evidence="18">
    <location>
        <begin position="448"/>
        <end position="474"/>
    </location>
</feature>
<keyword evidence="10" id="KW-0249">Electron transport</keyword>
<comment type="function">
    <text evidence="1">Core subunit of the mitochondrial membrane respiratory chain NADH dehydrogenase (Complex I) that is believed to belong to the minimal assembly required for catalysis. Complex I functions in the transfer of electrons from NADH to the respiratory chain. The immediate electron acceptor for the enzyme is believed to be ubiquinone.</text>
</comment>
<evidence type="ECO:0000256" key="2">
    <source>
        <dbReference type="ARBA" id="ARBA00004448"/>
    </source>
</evidence>
<evidence type="ECO:0000256" key="15">
    <source>
        <dbReference type="ARBA" id="ARBA00023136"/>
    </source>
</evidence>
<feature type="transmembrane region" description="Helical" evidence="18">
    <location>
        <begin position="246"/>
        <end position="264"/>
    </location>
</feature>
<reference evidence="21" key="1">
    <citation type="journal article" date="2022" name="Polar Biol.">
        <title>Mitochondrial genomes provide insight into interfamilial relationships within Pycnogonida.</title>
        <authorList>
            <person name="Zehnpfennig J.R."/>
            <person name="Varney R.M."/>
            <person name="Halanych K.M."/>
            <person name="Mahon A.R."/>
        </authorList>
    </citation>
    <scope>NUCLEOTIDE SEQUENCE</scope>
</reference>
<evidence type="ECO:0000256" key="4">
    <source>
        <dbReference type="ARBA" id="ARBA00021096"/>
    </source>
</evidence>
<dbReference type="PANTHER" id="PTHR42829:SF2">
    <property type="entry name" value="NADH-UBIQUINONE OXIDOREDUCTASE CHAIN 5"/>
    <property type="match status" value="1"/>
</dbReference>
<dbReference type="GO" id="GO:0005743">
    <property type="term" value="C:mitochondrial inner membrane"/>
    <property type="evidence" value="ECO:0007669"/>
    <property type="project" value="UniProtKB-SubCell"/>
</dbReference>
<feature type="transmembrane region" description="Helical" evidence="18">
    <location>
        <begin position="414"/>
        <end position="442"/>
    </location>
</feature>
<evidence type="ECO:0000259" key="19">
    <source>
        <dbReference type="Pfam" id="PF00361"/>
    </source>
</evidence>
<evidence type="ECO:0000256" key="12">
    <source>
        <dbReference type="ARBA" id="ARBA00023027"/>
    </source>
</evidence>
<evidence type="ECO:0000256" key="9">
    <source>
        <dbReference type="ARBA" id="ARBA00022967"/>
    </source>
</evidence>
<comment type="subcellular location">
    <subcellularLocation>
        <location evidence="2">Mitochondrion inner membrane</location>
        <topology evidence="2">Multi-pass membrane protein</topology>
    </subcellularLocation>
</comment>
<feature type="transmembrane region" description="Helical" evidence="18">
    <location>
        <begin position="12"/>
        <end position="33"/>
    </location>
</feature>
<evidence type="ECO:0000256" key="6">
    <source>
        <dbReference type="ARBA" id="ARBA00022660"/>
    </source>
</evidence>
<accession>A0A9E7V4E0</accession>
<keyword evidence="8" id="KW-0999">Mitochondrion inner membrane</keyword>
<dbReference type="AlphaFoldDB" id="A0A9E7V4E0"/>
<dbReference type="GO" id="GO:0042773">
    <property type="term" value="P:ATP synthesis coupled electron transport"/>
    <property type="evidence" value="ECO:0007669"/>
    <property type="project" value="InterPro"/>
</dbReference>
<keyword evidence="7 18" id="KW-0812">Transmembrane</keyword>
<evidence type="ECO:0000313" key="21">
    <source>
        <dbReference type="EMBL" id="UYX57757.1"/>
    </source>
</evidence>
<dbReference type="InterPro" id="IPR003945">
    <property type="entry name" value="NU5C-like"/>
</dbReference>
<keyword evidence="15 18" id="KW-0472">Membrane</keyword>
<evidence type="ECO:0000256" key="14">
    <source>
        <dbReference type="ARBA" id="ARBA00023128"/>
    </source>
</evidence>
<feature type="transmembrane region" description="Helical" evidence="18">
    <location>
        <begin position="551"/>
        <end position="573"/>
    </location>
</feature>
<dbReference type="Pfam" id="PF00361">
    <property type="entry name" value="Proton_antipo_M"/>
    <property type="match status" value="1"/>
</dbReference>
<feature type="transmembrane region" description="Helical" evidence="18">
    <location>
        <begin position="303"/>
        <end position="321"/>
    </location>
</feature>
<feature type="transmembrane region" description="Helical" evidence="18">
    <location>
        <begin position="486"/>
        <end position="509"/>
    </location>
</feature>
<organism evidence="21">
    <name type="scientific">Ammothea calmani</name>
    <dbReference type="NCBI Taxonomy" id="648470"/>
    <lineage>
        <taxon>Eukaryota</taxon>
        <taxon>Metazoa</taxon>
        <taxon>Ecdysozoa</taxon>
        <taxon>Arthropoda</taxon>
        <taxon>Chelicerata</taxon>
        <taxon>Pycnogonida</taxon>
        <taxon>Pantopoda</taxon>
        <taxon>Ammotheidae</taxon>
        <taxon>Ammothea</taxon>
    </lineage>
</organism>
<evidence type="ECO:0000256" key="10">
    <source>
        <dbReference type="ARBA" id="ARBA00022982"/>
    </source>
</evidence>
<keyword evidence="9" id="KW-1278">Translocase</keyword>
<keyword evidence="13" id="KW-0830">Ubiquinone</keyword>
<dbReference type="GO" id="GO:0008137">
    <property type="term" value="F:NADH dehydrogenase (ubiquinone) activity"/>
    <property type="evidence" value="ECO:0007669"/>
    <property type="project" value="UniProtKB-EC"/>
</dbReference>
<evidence type="ECO:0000256" key="5">
    <source>
        <dbReference type="ARBA" id="ARBA00022448"/>
    </source>
</evidence>
<dbReference type="InterPro" id="IPR001750">
    <property type="entry name" value="ND/Mrp_TM"/>
</dbReference>
<feature type="transmembrane region" description="Helical" evidence="18">
    <location>
        <begin position="53"/>
        <end position="76"/>
    </location>
</feature>
<proteinExistence type="predicted"/>
<feature type="domain" description="NADH:quinone oxidoreductase/Mrp antiporter transmembrane" evidence="19">
    <location>
        <begin position="109"/>
        <end position="387"/>
    </location>
</feature>
<dbReference type="Pfam" id="PF06455">
    <property type="entry name" value="NADH5_C"/>
    <property type="match status" value="1"/>
</dbReference>
<evidence type="ECO:0000256" key="11">
    <source>
        <dbReference type="ARBA" id="ARBA00022989"/>
    </source>
</evidence>
<keyword evidence="12" id="KW-0520">NAD</keyword>
<feature type="domain" description="NADH dehydrogenase subunit 5 C-terminal" evidence="20">
    <location>
        <begin position="392"/>
        <end position="571"/>
    </location>
</feature>
<evidence type="ECO:0000256" key="3">
    <source>
        <dbReference type="ARBA" id="ARBA00012944"/>
    </source>
</evidence>
<evidence type="ECO:0000256" key="7">
    <source>
        <dbReference type="ARBA" id="ARBA00022692"/>
    </source>
</evidence>
<dbReference type="GO" id="GO:0003954">
    <property type="term" value="F:NADH dehydrogenase activity"/>
    <property type="evidence" value="ECO:0007669"/>
    <property type="project" value="TreeGrafter"/>
</dbReference>
<name>A0A9E7V4E0_9CHEL</name>
<evidence type="ECO:0000256" key="13">
    <source>
        <dbReference type="ARBA" id="ARBA00023075"/>
    </source>
</evidence>
<evidence type="ECO:0000256" key="16">
    <source>
        <dbReference type="ARBA" id="ARBA00031027"/>
    </source>
</evidence>
<keyword evidence="5" id="KW-0813">Transport</keyword>
<dbReference type="EC" id="7.1.1.2" evidence="3"/>
<feature type="transmembrane region" description="Helical" evidence="18">
    <location>
        <begin position="88"/>
        <end position="107"/>
    </location>
</feature>
<dbReference type="PRINTS" id="PR01434">
    <property type="entry name" value="NADHDHGNASE5"/>
</dbReference>
<evidence type="ECO:0000256" key="1">
    <source>
        <dbReference type="ARBA" id="ARBA00003257"/>
    </source>
</evidence>
<feature type="transmembrane region" description="Helical" evidence="18">
    <location>
        <begin position="376"/>
        <end position="402"/>
    </location>
</feature>
<evidence type="ECO:0000256" key="18">
    <source>
        <dbReference type="SAM" id="Phobius"/>
    </source>
</evidence>
<keyword evidence="14 21" id="KW-0496">Mitochondrion</keyword>
<geneLocation type="mitochondrion" evidence="21"/>
<evidence type="ECO:0000256" key="8">
    <source>
        <dbReference type="ARBA" id="ARBA00022792"/>
    </source>
</evidence>
<gene>
    <name evidence="21" type="primary">nad5</name>
</gene>
<keyword evidence="11 18" id="KW-1133">Transmembrane helix</keyword>
<sequence length="574" mass="67603">MFFYIFNIYNLMFFFLFNFSMILMMMGILFMYLSMNIYMEWNLFFFNGMNINFYLMMDFYSIIFSSFVLYISSSVFMFSNIYMKMDKFNLRFVFLLMLFILSMLMLIYSGNLITILLGWDGLGLVSFLLVMFYMNKVSLSGSLLTVITNRIGDISLILSIVMLMNFGQFSLMFMLTDIKWIFIMLLIFLSAMTKSAQMPFSAWLPAAMAAPTPVSSLVHSSTLVTAGVYLMIRYNKMFMFYGLNDYLLLISLITMFMSGLSANFEFDLKKIIALSTLSQLSVMFFSLSMGLWKLAYFHLLTHALFKALMFLCAGSIMNGYYGNQDIRFKGSSINNSIFISLCMNTSLLALSGMPFLSGYYSKDMILEKFFSMNINLFIMLILVVSTSLTVCYSFRLMMYVFLNYNLYNSCQNTYNYLEIMLSLMMLMLGCMFSGFMLSWFIFPNPMVIILSLSFKITILFIFFLIIMFMMLLMYYKYNLIKMTFKLNLYIMFVSQMWLISFFSTQYIMLQPFIISKKYMNLYDYGWSELYGGEGLFNFSLLMSSNFSKNNYYYMIYYYLMFMIWILMLLVLLLI</sequence>
<keyword evidence="6" id="KW-0679">Respiratory chain</keyword>
<evidence type="ECO:0000256" key="17">
    <source>
        <dbReference type="ARBA" id="ARBA00049551"/>
    </source>
</evidence>
<comment type="catalytic activity">
    <reaction evidence="17">
        <text>a ubiquinone + NADH + 5 H(+)(in) = a ubiquinol + NAD(+) + 4 H(+)(out)</text>
        <dbReference type="Rhea" id="RHEA:29091"/>
        <dbReference type="Rhea" id="RHEA-COMP:9565"/>
        <dbReference type="Rhea" id="RHEA-COMP:9566"/>
        <dbReference type="ChEBI" id="CHEBI:15378"/>
        <dbReference type="ChEBI" id="CHEBI:16389"/>
        <dbReference type="ChEBI" id="CHEBI:17976"/>
        <dbReference type="ChEBI" id="CHEBI:57540"/>
        <dbReference type="ChEBI" id="CHEBI:57945"/>
        <dbReference type="EC" id="7.1.1.2"/>
    </reaction>
</comment>
<protein>
    <recommendedName>
        <fullName evidence="4">NADH-ubiquinone oxidoreductase chain 5</fullName>
        <ecNumber evidence="3">7.1.1.2</ecNumber>
    </recommendedName>
    <alternativeName>
        <fullName evidence="16">NADH dehydrogenase subunit 5</fullName>
    </alternativeName>
</protein>
<feature type="transmembrane region" description="Helical" evidence="18">
    <location>
        <begin position="154"/>
        <end position="174"/>
    </location>
</feature>
<evidence type="ECO:0000259" key="20">
    <source>
        <dbReference type="Pfam" id="PF06455"/>
    </source>
</evidence>
<dbReference type="GO" id="GO:0015990">
    <property type="term" value="P:electron transport coupled proton transport"/>
    <property type="evidence" value="ECO:0007669"/>
    <property type="project" value="TreeGrafter"/>
</dbReference>